<reference evidence="4" key="1">
    <citation type="submission" date="2023-02" db="EMBL/GenBank/DDBJ databases">
        <title>Genome of toxic invasive species Heracleum sosnowskyi carries increased number of genes despite the absence of recent whole-genome duplications.</title>
        <authorList>
            <person name="Schelkunov M."/>
            <person name="Shtratnikova V."/>
            <person name="Makarenko M."/>
            <person name="Klepikova A."/>
            <person name="Omelchenko D."/>
            <person name="Novikova G."/>
            <person name="Obukhova E."/>
            <person name="Bogdanov V."/>
            <person name="Penin A."/>
            <person name="Logacheva M."/>
        </authorList>
    </citation>
    <scope>NUCLEOTIDE SEQUENCE</scope>
    <source>
        <strain evidence="4">Hsosn_3</strain>
        <tissue evidence="4">Leaf</tissue>
    </source>
</reference>
<accession>A0AAD8M8Q4</accession>
<evidence type="ECO:0000313" key="4">
    <source>
        <dbReference type="EMBL" id="KAK1363859.1"/>
    </source>
</evidence>
<evidence type="ECO:0000313" key="5">
    <source>
        <dbReference type="Proteomes" id="UP001237642"/>
    </source>
</evidence>
<dbReference type="InterPro" id="IPR058594">
    <property type="entry name" value="PB1-like_dom_pln"/>
</dbReference>
<evidence type="ECO:0000256" key="1">
    <source>
        <dbReference type="SAM" id="MobiDB-lite"/>
    </source>
</evidence>
<dbReference type="Pfam" id="PF03108">
    <property type="entry name" value="DBD_Tnp_Mut"/>
    <property type="match status" value="1"/>
</dbReference>
<dbReference type="EMBL" id="JAUIZM010000009">
    <property type="protein sequence ID" value="KAK1363859.1"/>
    <property type="molecule type" value="Genomic_DNA"/>
</dbReference>
<dbReference type="AlphaFoldDB" id="A0AAD8M8Q4"/>
<reference evidence="4" key="2">
    <citation type="submission" date="2023-05" db="EMBL/GenBank/DDBJ databases">
        <authorList>
            <person name="Schelkunov M.I."/>
        </authorList>
    </citation>
    <scope>NUCLEOTIDE SEQUENCE</scope>
    <source>
        <strain evidence="4">Hsosn_3</strain>
        <tissue evidence="4">Leaf</tissue>
    </source>
</reference>
<evidence type="ECO:0008006" key="6">
    <source>
        <dbReference type="Google" id="ProtNLM"/>
    </source>
</evidence>
<name>A0AAD8M8Q4_9APIA</name>
<organism evidence="4 5">
    <name type="scientific">Heracleum sosnowskyi</name>
    <dbReference type="NCBI Taxonomy" id="360622"/>
    <lineage>
        <taxon>Eukaryota</taxon>
        <taxon>Viridiplantae</taxon>
        <taxon>Streptophyta</taxon>
        <taxon>Embryophyta</taxon>
        <taxon>Tracheophyta</taxon>
        <taxon>Spermatophyta</taxon>
        <taxon>Magnoliopsida</taxon>
        <taxon>eudicotyledons</taxon>
        <taxon>Gunneridae</taxon>
        <taxon>Pentapetalae</taxon>
        <taxon>asterids</taxon>
        <taxon>campanulids</taxon>
        <taxon>Apiales</taxon>
        <taxon>Apiaceae</taxon>
        <taxon>Apioideae</taxon>
        <taxon>apioid superclade</taxon>
        <taxon>Tordylieae</taxon>
        <taxon>Tordyliinae</taxon>
        <taxon>Heracleum</taxon>
    </lineage>
</organism>
<dbReference type="InterPro" id="IPR004332">
    <property type="entry name" value="Transposase_MuDR"/>
</dbReference>
<protein>
    <recommendedName>
        <fullName evidence="6">Transposase MuDR plant domain-containing protein</fullName>
    </recommendedName>
</protein>
<gene>
    <name evidence="4" type="ORF">POM88_039420</name>
</gene>
<proteinExistence type="predicted"/>
<feature type="domain" description="Transposase MuDR plant" evidence="2">
    <location>
        <begin position="235"/>
        <end position="299"/>
    </location>
</feature>
<dbReference type="PANTHER" id="PTHR31973">
    <property type="entry name" value="POLYPROTEIN, PUTATIVE-RELATED"/>
    <property type="match status" value="1"/>
</dbReference>
<evidence type="ECO:0000259" key="3">
    <source>
        <dbReference type="Pfam" id="PF26130"/>
    </source>
</evidence>
<dbReference type="Proteomes" id="UP001237642">
    <property type="component" value="Unassembled WGS sequence"/>
</dbReference>
<dbReference type="Pfam" id="PF26130">
    <property type="entry name" value="PB1-like"/>
    <property type="match status" value="1"/>
</dbReference>
<sequence length="490" mass="57368">MESSITLHIHHGGEFAEKNGVKYYKGGKVEYAYNMRLDVLSIPMFENYIRTDLGYKEFKIYWLSGSLFSDSNCKLLWNDDSLEQMIAYALKSDRIDVYVDHSCEIEEGEGSDDSEKEDGSEDNSVEDSDSESEKEDGSEDEDYNCNLSDCDDDWDEVMQKKKENQLNCKNKQVMEEDGKGFESEYDSDSFEIVGEEISDSSDDDIADSVGTKKKVRKVSKKVYPSFNTRTPMKNIEFEIGLIFTDVKTLRNAIIDYMVEQKREIWFKKNDLQRLQAKCRENCPWYLFVSKVDETGAFQVKTYNKHHNCILVHKHKLVTSDWLVRKIGSKVRANPKWKLREIQQHVHELYGYTLMTDQQKGLKHAIDNILPRAEHSDLLKTEPRYWSRAFFDILTKCDMVDNNLSECFNSWIVEARYKPILDLLDDIRLQVMERLYKKRDWMKGVDSTLFPRIVKKLNYSIEGTRSSTWAGGDECEVRDIDGVNGWWIWLR</sequence>
<feature type="region of interest" description="Disordered" evidence="1">
    <location>
        <begin position="106"/>
        <end position="145"/>
    </location>
</feature>
<feature type="domain" description="PB1-like" evidence="3">
    <location>
        <begin position="1"/>
        <end position="101"/>
    </location>
</feature>
<keyword evidence="5" id="KW-1185">Reference proteome</keyword>
<evidence type="ECO:0000259" key="2">
    <source>
        <dbReference type="Pfam" id="PF03108"/>
    </source>
</evidence>
<dbReference type="PANTHER" id="PTHR31973:SF187">
    <property type="entry name" value="MUTATOR TRANSPOSASE MUDRA PROTEIN"/>
    <property type="match status" value="1"/>
</dbReference>
<comment type="caution">
    <text evidence="4">The sequence shown here is derived from an EMBL/GenBank/DDBJ whole genome shotgun (WGS) entry which is preliminary data.</text>
</comment>